<dbReference type="SUPFAM" id="SSF55729">
    <property type="entry name" value="Acyl-CoA N-acyltransferases (Nat)"/>
    <property type="match status" value="1"/>
</dbReference>
<gene>
    <name evidence="2" type="ORF">MFIFM68171_08362</name>
</gene>
<dbReference type="Pfam" id="PF00583">
    <property type="entry name" value="Acetyltransf_1"/>
    <property type="match status" value="1"/>
</dbReference>
<protein>
    <recommendedName>
        <fullName evidence="1">N-acetyltransferase domain-containing protein</fullName>
    </recommendedName>
</protein>
<accession>A0ABQ0GK58</accession>
<dbReference type="InterPro" id="IPR000182">
    <property type="entry name" value="GNAT_dom"/>
</dbReference>
<dbReference type="GeneID" id="98179105"/>
<dbReference type="Gene3D" id="3.40.630.30">
    <property type="match status" value="1"/>
</dbReference>
<reference evidence="2 3" key="1">
    <citation type="submission" date="2024-09" db="EMBL/GenBank/DDBJ databases">
        <title>Itraconazole resistance in Madurella fahalii resulting from another homologue of gene encoding cytochrome P450 14-alpha sterol demethylase (CYP51).</title>
        <authorList>
            <person name="Yoshioka I."/>
            <person name="Fahal A.H."/>
            <person name="Kaneko S."/>
            <person name="Yaguchi T."/>
        </authorList>
    </citation>
    <scope>NUCLEOTIDE SEQUENCE [LARGE SCALE GENOMIC DNA]</scope>
    <source>
        <strain evidence="2 3">IFM 68171</strain>
    </source>
</reference>
<dbReference type="PROSITE" id="PS51186">
    <property type="entry name" value="GNAT"/>
    <property type="match status" value="1"/>
</dbReference>
<evidence type="ECO:0000313" key="2">
    <source>
        <dbReference type="EMBL" id="GAB1318152.1"/>
    </source>
</evidence>
<feature type="domain" description="N-acetyltransferase" evidence="1">
    <location>
        <begin position="2"/>
        <end position="166"/>
    </location>
</feature>
<proteinExistence type="predicted"/>
<dbReference type="EMBL" id="BAAFSV010000004">
    <property type="protein sequence ID" value="GAB1318152.1"/>
    <property type="molecule type" value="Genomic_DNA"/>
</dbReference>
<evidence type="ECO:0000313" key="3">
    <source>
        <dbReference type="Proteomes" id="UP001628179"/>
    </source>
</evidence>
<keyword evidence="3" id="KW-1185">Reference proteome</keyword>
<sequence>MAAWRTMTPEDAQDVLSVANLVHTGLPERGEVFAERAKLFPEGSLVLVENNEVCGYGVSHPIRSGQPPALDTLLGEIAPDADQYYIHDVAILPKHRGRGFATQCIWKLLAVAERYTYSTSCLVSVYGTSSFWAGFGFDSGLVDPALEEKLRGYGKDAAYLMRPNARNQENS</sequence>
<comment type="caution">
    <text evidence="2">The sequence shown here is derived from an EMBL/GenBank/DDBJ whole genome shotgun (WGS) entry which is preliminary data.</text>
</comment>
<organism evidence="2 3">
    <name type="scientific">Madurella fahalii</name>
    <dbReference type="NCBI Taxonomy" id="1157608"/>
    <lineage>
        <taxon>Eukaryota</taxon>
        <taxon>Fungi</taxon>
        <taxon>Dikarya</taxon>
        <taxon>Ascomycota</taxon>
        <taxon>Pezizomycotina</taxon>
        <taxon>Sordariomycetes</taxon>
        <taxon>Sordariomycetidae</taxon>
        <taxon>Sordariales</taxon>
        <taxon>Sordariales incertae sedis</taxon>
        <taxon>Madurella</taxon>
    </lineage>
</organism>
<dbReference type="RefSeq" id="XP_070919883.1">
    <property type="nucleotide sequence ID" value="XM_071063782.1"/>
</dbReference>
<dbReference type="InterPro" id="IPR016181">
    <property type="entry name" value="Acyl_CoA_acyltransferase"/>
</dbReference>
<dbReference type="Proteomes" id="UP001628179">
    <property type="component" value="Unassembled WGS sequence"/>
</dbReference>
<name>A0ABQ0GK58_9PEZI</name>
<evidence type="ECO:0000259" key="1">
    <source>
        <dbReference type="PROSITE" id="PS51186"/>
    </source>
</evidence>
<dbReference type="CDD" id="cd04301">
    <property type="entry name" value="NAT_SF"/>
    <property type="match status" value="1"/>
</dbReference>